<dbReference type="Proteomes" id="UP000318313">
    <property type="component" value="Chromosome"/>
</dbReference>
<accession>A0A518ICY3</accession>
<keyword evidence="2" id="KW-1185">Reference proteome</keyword>
<sequence>MRSDLIKSWHQILSFRANGNDEFLVIATLNFSQYLFNSEVELEKRIGLINKTQ</sequence>
<reference evidence="1 2" key="1">
    <citation type="submission" date="2019-03" db="EMBL/GenBank/DDBJ databases">
        <title>Deep-cultivation of Planctomycetes and their phenomic and genomic characterization uncovers novel biology.</title>
        <authorList>
            <person name="Wiegand S."/>
            <person name="Jogler M."/>
            <person name="Boedeker C."/>
            <person name="Pinto D."/>
            <person name="Vollmers J."/>
            <person name="Rivas-Marin E."/>
            <person name="Kohn T."/>
            <person name="Peeters S.H."/>
            <person name="Heuer A."/>
            <person name="Rast P."/>
            <person name="Oberbeckmann S."/>
            <person name="Bunk B."/>
            <person name="Jeske O."/>
            <person name="Meyerdierks A."/>
            <person name="Storesund J.E."/>
            <person name="Kallscheuer N."/>
            <person name="Luecker S."/>
            <person name="Lage O.M."/>
            <person name="Pohl T."/>
            <person name="Merkel B.J."/>
            <person name="Hornburger P."/>
            <person name="Mueller R.-W."/>
            <person name="Bruemmer F."/>
            <person name="Labrenz M."/>
            <person name="Spormann A.M."/>
            <person name="Op den Camp H."/>
            <person name="Overmann J."/>
            <person name="Amann R."/>
            <person name="Jetten M.S.M."/>
            <person name="Mascher T."/>
            <person name="Medema M.H."/>
            <person name="Devos D.P."/>
            <person name="Kaster A.-K."/>
            <person name="Ovreas L."/>
            <person name="Rohde M."/>
            <person name="Galperin M.Y."/>
            <person name="Jogler C."/>
        </authorList>
    </citation>
    <scope>NUCLEOTIDE SEQUENCE [LARGE SCALE GENOMIC DNA]</scope>
    <source>
        <strain evidence="1 2">Enr17</strain>
    </source>
</reference>
<dbReference type="AlphaFoldDB" id="A0A518ICY3"/>
<name>A0A518ICY3_9PLAN</name>
<evidence type="ECO:0000313" key="2">
    <source>
        <dbReference type="Proteomes" id="UP000318313"/>
    </source>
</evidence>
<dbReference type="KEGG" id="gfm:Enr17x_30060"/>
<evidence type="ECO:0000313" key="1">
    <source>
        <dbReference type="EMBL" id="QDV50961.1"/>
    </source>
</evidence>
<dbReference type="EMBL" id="CP037452">
    <property type="protein sequence ID" value="QDV50961.1"/>
    <property type="molecule type" value="Genomic_DNA"/>
</dbReference>
<gene>
    <name evidence="1" type="ORF">Enr17x_30060</name>
</gene>
<proteinExistence type="predicted"/>
<protein>
    <submittedName>
        <fullName evidence="1">Uncharacterized protein</fullName>
    </submittedName>
</protein>
<organism evidence="1 2">
    <name type="scientific">Gimesia fumaroli</name>
    <dbReference type="NCBI Taxonomy" id="2527976"/>
    <lineage>
        <taxon>Bacteria</taxon>
        <taxon>Pseudomonadati</taxon>
        <taxon>Planctomycetota</taxon>
        <taxon>Planctomycetia</taxon>
        <taxon>Planctomycetales</taxon>
        <taxon>Planctomycetaceae</taxon>
        <taxon>Gimesia</taxon>
    </lineage>
</organism>